<reference evidence="3 4" key="1">
    <citation type="submission" date="2024-02" db="EMBL/GenBank/DDBJ databases">
        <title>Chromosome-scale genome assembly of the rough periwinkle Littorina saxatilis.</title>
        <authorList>
            <person name="De Jode A."/>
            <person name="Faria R."/>
            <person name="Formenti G."/>
            <person name="Sims Y."/>
            <person name="Smith T.P."/>
            <person name="Tracey A."/>
            <person name="Wood J.M.D."/>
            <person name="Zagrodzka Z.B."/>
            <person name="Johannesson K."/>
            <person name="Butlin R.K."/>
            <person name="Leder E.H."/>
        </authorList>
    </citation>
    <scope>NUCLEOTIDE SEQUENCE [LARGE SCALE GENOMIC DNA]</scope>
    <source>
        <strain evidence="3">Snail1</strain>
        <tissue evidence="3">Muscle</tissue>
    </source>
</reference>
<organism evidence="3 4">
    <name type="scientific">Littorina saxatilis</name>
    <dbReference type="NCBI Taxonomy" id="31220"/>
    <lineage>
        <taxon>Eukaryota</taxon>
        <taxon>Metazoa</taxon>
        <taxon>Spiralia</taxon>
        <taxon>Lophotrochozoa</taxon>
        <taxon>Mollusca</taxon>
        <taxon>Gastropoda</taxon>
        <taxon>Caenogastropoda</taxon>
        <taxon>Littorinimorpha</taxon>
        <taxon>Littorinoidea</taxon>
        <taxon>Littorinidae</taxon>
        <taxon>Littorina</taxon>
    </lineage>
</organism>
<feature type="transmembrane region" description="Helical" evidence="2">
    <location>
        <begin position="318"/>
        <end position="337"/>
    </location>
</feature>
<feature type="region of interest" description="Disordered" evidence="1">
    <location>
        <begin position="678"/>
        <end position="874"/>
    </location>
</feature>
<dbReference type="PANTHER" id="PTHR20765">
    <property type="entry name" value="SOLUTE CARRIER FAMILY 43 MEMBER 3-RELATED"/>
    <property type="match status" value="1"/>
</dbReference>
<accession>A0AAN9AKM2</accession>
<keyword evidence="2" id="KW-1133">Transmembrane helix</keyword>
<sequence>MSRRVCSKKGTSLLWTLLECVFFSGIVLGWSWLSLIFRADHFLLQGCNVTDLTLDPFKASRVPSTTPSPPPPLYKLMKRPCRKKGVDRSRDENVVRVARHTPILGFLHQGSVHSVGDTSGGYLSGDDWAGTGRGSPGSVFSREGSAAVPGENSVNVLSSGGPGSKSREAYLNVIVDRDHRRVNRDLPLAFPLEKENHTNETSGESDGGDREEGEEEEEEEEGLCMEQREILRLLLAVAAVLRDLFVLPIGAFFDKFGTTRTRLISVLILATGTLLMTFTNRYVPWLMLPALALTGVAGVGVLLTNVQIANLFGRRRHVIMSLYCGASLSSGFITYMMQLSQTLGVDRQSSFMFLTIGLVPMLVSTVAFLPKTRIPWPLPAHYGKRRNQSLDENLLQAGVVKLRRPTPEFWPRGSSQLFVGIVLWYGVQSLHSAQAETLVVDVGHWTDGLGSDLEHIFGWIQLLSTPLALLPGLLIDRRRPRELGVVLSTHHMQNMIPALVLTSLVGVAERVVLMAGRGVVACHVMSYVLHALHRVFHLVTGLAFLLHVHFAPEHTGKYVGLTLAVSAVISSFQFPLRIFLKDQPMVVHSVITSLLVLTLGHAFHVWSCCRRRLIRDHTDRAYDPLPRTQGHALLAVHVQTDDSNLPQEIDEQPGPSGTSSGTYGHGACPGTSGCCPGPSGEGGGHREGGAGESQHRGGSGCEDGGDPQGSGGSGGRSDEATEEVEAAGGPGRESGKGWSHDKAKGRGLRLEGESGGEEARDMLAVEDRSPVSDKRRGSNRSQGGGGRVDLLAVEDRSPVSDKRRGSNRSQGGVGGVDLLAVEDRSPVSDKRRGSNRSQGGGGGVDLLAVEDRSPVSDKRRGSNRSDKHRNGLHVVIREPDLKSFGIDS</sequence>
<feature type="compositionally biased region" description="Basic and acidic residues" evidence="1">
    <location>
        <begin position="793"/>
        <end position="804"/>
    </location>
</feature>
<feature type="compositionally biased region" description="Low complexity" evidence="1">
    <location>
        <begin position="653"/>
        <end position="664"/>
    </location>
</feature>
<feature type="transmembrane region" description="Helical" evidence="2">
    <location>
        <begin position="285"/>
        <end position="306"/>
    </location>
</feature>
<dbReference type="InterPro" id="IPR027197">
    <property type="entry name" value="SLC43A3"/>
</dbReference>
<evidence type="ECO:0000313" key="4">
    <source>
        <dbReference type="Proteomes" id="UP001374579"/>
    </source>
</evidence>
<dbReference type="SUPFAM" id="SSF103473">
    <property type="entry name" value="MFS general substrate transporter"/>
    <property type="match status" value="1"/>
</dbReference>
<feature type="transmembrane region" description="Helical" evidence="2">
    <location>
        <begin position="263"/>
        <end position="279"/>
    </location>
</feature>
<dbReference type="CDD" id="cd06174">
    <property type="entry name" value="MFS"/>
    <property type="match status" value="1"/>
</dbReference>
<dbReference type="AlphaFoldDB" id="A0AAN9AKM2"/>
<dbReference type="Proteomes" id="UP001374579">
    <property type="component" value="Unassembled WGS sequence"/>
</dbReference>
<dbReference type="InterPro" id="IPR036259">
    <property type="entry name" value="MFS_trans_sf"/>
</dbReference>
<feature type="transmembrane region" description="Helical" evidence="2">
    <location>
        <begin position="349"/>
        <end position="369"/>
    </location>
</feature>
<feature type="compositionally biased region" description="Basic and acidic residues" evidence="1">
    <location>
        <begin position="733"/>
        <end position="776"/>
    </location>
</feature>
<feature type="region of interest" description="Disordered" evidence="1">
    <location>
        <begin position="645"/>
        <end position="664"/>
    </location>
</feature>
<feature type="transmembrane region" description="Helical" evidence="2">
    <location>
        <begin position="230"/>
        <end position="251"/>
    </location>
</feature>
<dbReference type="PANTHER" id="PTHR20765:SF1">
    <property type="entry name" value="EQUILIBRATIVE NUCLEOBASE TRANSPORTER 1"/>
    <property type="match status" value="1"/>
</dbReference>
<feature type="transmembrane region" description="Helical" evidence="2">
    <location>
        <begin position="586"/>
        <end position="606"/>
    </location>
</feature>
<feature type="transmembrane region" description="Helical" evidence="2">
    <location>
        <begin position="12"/>
        <end position="33"/>
    </location>
</feature>
<evidence type="ECO:0000256" key="1">
    <source>
        <dbReference type="SAM" id="MobiDB-lite"/>
    </source>
</evidence>
<evidence type="ECO:0000256" key="2">
    <source>
        <dbReference type="SAM" id="Phobius"/>
    </source>
</evidence>
<proteinExistence type="predicted"/>
<feature type="transmembrane region" description="Helical" evidence="2">
    <location>
        <begin position="558"/>
        <end position="580"/>
    </location>
</feature>
<feature type="transmembrane region" description="Helical" evidence="2">
    <location>
        <begin position="496"/>
        <end position="515"/>
    </location>
</feature>
<feature type="compositionally biased region" description="Gly residues" evidence="1">
    <location>
        <begin position="697"/>
        <end position="715"/>
    </location>
</feature>
<protein>
    <submittedName>
        <fullName evidence="3">Uncharacterized protein</fullName>
    </submittedName>
</protein>
<evidence type="ECO:0000313" key="3">
    <source>
        <dbReference type="EMBL" id="KAK7088691.1"/>
    </source>
</evidence>
<feature type="transmembrane region" description="Helical" evidence="2">
    <location>
        <begin position="527"/>
        <end position="546"/>
    </location>
</feature>
<feature type="transmembrane region" description="Helical" evidence="2">
    <location>
        <begin position="456"/>
        <end position="475"/>
    </location>
</feature>
<feature type="compositionally biased region" description="Basic and acidic residues" evidence="1">
    <location>
        <begin position="683"/>
        <end position="695"/>
    </location>
</feature>
<comment type="caution">
    <text evidence="3">The sequence shown here is derived from an EMBL/GenBank/DDBJ whole genome shotgun (WGS) entry which is preliminary data.</text>
</comment>
<dbReference type="EMBL" id="JBAMIC010004070">
    <property type="protein sequence ID" value="KAK7088691.1"/>
    <property type="molecule type" value="Genomic_DNA"/>
</dbReference>
<dbReference type="Gene3D" id="1.20.1250.20">
    <property type="entry name" value="MFS general substrate transporter like domains"/>
    <property type="match status" value="1"/>
</dbReference>
<feature type="compositionally biased region" description="Acidic residues" evidence="1">
    <location>
        <begin position="209"/>
        <end position="222"/>
    </location>
</feature>
<feature type="compositionally biased region" description="Basic and acidic residues" evidence="1">
    <location>
        <begin position="821"/>
        <end position="832"/>
    </location>
</feature>
<keyword evidence="4" id="KW-1185">Reference proteome</keyword>
<feature type="region of interest" description="Disordered" evidence="1">
    <location>
        <begin position="187"/>
        <end position="222"/>
    </location>
</feature>
<feature type="region of interest" description="Disordered" evidence="1">
    <location>
        <begin position="126"/>
        <end position="163"/>
    </location>
</feature>
<keyword evidence="2" id="KW-0812">Transmembrane</keyword>
<gene>
    <name evidence="3" type="ORF">V1264_022582</name>
</gene>
<keyword evidence="2" id="KW-0472">Membrane</keyword>
<name>A0AAN9AKM2_9CAEN</name>
<feature type="compositionally biased region" description="Basic and acidic residues" evidence="1">
    <location>
        <begin position="849"/>
        <end position="874"/>
    </location>
</feature>